<evidence type="ECO:0000259" key="13">
    <source>
        <dbReference type="Pfam" id="PF17039"/>
    </source>
</evidence>
<sequence length="419" mass="49603">MVRRLCRAALYRIVLISSGICLLYVIHQTTKHLPKLNVSSNNHNNNSLLNLRQKKEFAESRTTLKREKRLILLWNKPESVTIPFMKKEKCGDCDIIFDRQMAKESHAILIHYKNINELPDPKTRNAKQIYVWWCRESPWTTRNLYNLTIGRIFDNYFNATMTYRDSDVFLPYAEVVHRNIDNGTSDYIPFLDSQVENMLAKKKYDVAWVVSNCYKTAGARARARFVFRLDQKGLKVDKFGKCYPLANFPAYRTAESFQRLSEYKFYLAFENAFHCRDYLTEKFWANSLYSGAVPIVWGAPKQDVERLAPRNSFIHVDDFASVGDLVKHIQDLSQNEEAYKKFFEWRFDMAKKKSKNVDEFNNWIFSRNQTFGFCELCRLLHSDRRNNHKTIPSMQEWWYSTENPDCLESFEESYQKLAN</sequence>
<dbReference type="Proteomes" id="UP001642483">
    <property type="component" value="Unassembled WGS sequence"/>
</dbReference>
<dbReference type="Pfam" id="PF00852">
    <property type="entry name" value="Glyco_transf_10"/>
    <property type="match status" value="1"/>
</dbReference>
<evidence type="ECO:0000256" key="4">
    <source>
        <dbReference type="ARBA" id="ARBA00022676"/>
    </source>
</evidence>
<evidence type="ECO:0000256" key="2">
    <source>
        <dbReference type="ARBA" id="ARBA00004922"/>
    </source>
</evidence>
<evidence type="ECO:0000256" key="6">
    <source>
        <dbReference type="ARBA" id="ARBA00022692"/>
    </source>
</evidence>
<evidence type="ECO:0000313" key="15">
    <source>
        <dbReference type="Proteomes" id="UP001642483"/>
    </source>
</evidence>
<feature type="transmembrane region" description="Helical" evidence="11">
    <location>
        <begin position="9"/>
        <end position="27"/>
    </location>
</feature>
<protein>
    <recommendedName>
        <fullName evidence="11">Fucosyltransferase</fullName>
        <ecNumber evidence="11">2.4.1.-</ecNumber>
    </recommendedName>
</protein>
<gene>
    <name evidence="14" type="ORF">CVLEPA_LOCUS1037</name>
</gene>
<keyword evidence="8 11" id="KW-1133">Transmembrane helix</keyword>
<keyword evidence="11" id="KW-0333">Golgi apparatus</keyword>
<comment type="pathway">
    <text evidence="2">Protein modification; protein glycosylation.</text>
</comment>
<comment type="similarity">
    <text evidence="3 11">Belongs to the glycosyltransferase 10 family.</text>
</comment>
<evidence type="ECO:0000256" key="5">
    <source>
        <dbReference type="ARBA" id="ARBA00022679"/>
    </source>
</evidence>
<name>A0ABP0EY82_CLALP</name>
<keyword evidence="9 11" id="KW-0472">Membrane</keyword>
<feature type="domain" description="Fucosyltransferase N-terminal" evidence="13">
    <location>
        <begin position="67"/>
        <end position="172"/>
    </location>
</feature>
<keyword evidence="10" id="KW-0325">Glycoprotein</keyword>
<dbReference type="EC" id="2.4.1.-" evidence="11"/>
<dbReference type="PANTHER" id="PTHR11929">
    <property type="entry name" value="ALPHA- 1,3 -FUCOSYLTRANSFERASE"/>
    <property type="match status" value="1"/>
</dbReference>
<dbReference type="InterPro" id="IPR055270">
    <property type="entry name" value="Glyco_tran_10_C"/>
</dbReference>
<keyword evidence="4 11" id="KW-0328">Glycosyltransferase</keyword>
<dbReference type="InterPro" id="IPR038577">
    <property type="entry name" value="GT10-like_C_sf"/>
</dbReference>
<evidence type="ECO:0000256" key="1">
    <source>
        <dbReference type="ARBA" id="ARBA00004167"/>
    </source>
</evidence>
<keyword evidence="15" id="KW-1185">Reference proteome</keyword>
<dbReference type="InterPro" id="IPR001503">
    <property type="entry name" value="Glyco_trans_10"/>
</dbReference>
<evidence type="ECO:0000256" key="9">
    <source>
        <dbReference type="ARBA" id="ARBA00023136"/>
    </source>
</evidence>
<proteinExistence type="inferred from homology"/>
<accession>A0ABP0EY82</accession>
<keyword evidence="6 11" id="KW-0812">Transmembrane</keyword>
<feature type="domain" description="Fucosyltransferase C-terminal" evidence="12">
    <location>
        <begin position="200"/>
        <end position="397"/>
    </location>
</feature>
<evidence type="ECO:0000259" key="12">
    <source>
        <dbReference type="Pfam" id="PF00852"/>
    </source>
</evidence>
<comment type="caution">
    <text evidence="14">The sequence shown here is derived from an EMBL/GenBank/DDBJ whole genome shotgun (WGS) entry which is preliminary data.</text>
</comment>
<evidence type="ECO:0000256" key="7">
    <source>
        <dbReference type="ARBA" id="ARBA00022968"/>
    </source>
</evidence>
<dbReference type="InterPro" id="IPR031481">
    <property type="entry name" value="Glyco_tran_10_N"/>
</dbReference>
<dbReference type="EMBL" id="CAWYQH010000001">
    <property type="protein sequence ID" value="CAK8672031.1"/>
    <property type="molecule type" value="Genomic_DNA"/>
</dbReference>
<dbReference type="PANTHER" id="PTHR11929:SF145">
    <property type="entry name" value="ALPHA-(1,3)-FUCOSYLTRANSFERASE FUT-1"/>
    <property type="match status" value="1"/>
</dbReference>
<evidence type="ECO:0000313" key="14">
    <source>
        <dbReference type="EMBL" id="CAK8672031.1"/>
    </source>
</evidence>
<keyword evidence="7" id="KW-0735">Signal-anchor</keyword>
<evidence type="ECO:0000256" key="8">
    <source>
        <dbReference type="ARBA" id="ARBA00022989"/>
    </source>
</evidence>
<reference evidence="14 15" key="1">
    <citation type="submission" date="2024-02" db="EMBL/GenBank/DDBJ databases">
        <authorList>
            <person name="Daric V."/>
            <person name="Darras S."/>
        </authorList>
    </citation>
    <scope>NUCLEOTIDE SEQUENCE [LARGE SCALE GENOMIC DNA]</scope>
</reference>
<evidence type="ECO:0000256" key="11">
    <source>
        <dbReference type="RuleBase" id="RU003832"/>
    </source>
</evidence>
<evidence type="ECO:0000256" key="10">
    <source>
        <dbReference type="ARBA" id="ARBA00023180"/>
    </source>
</evidence>
<evidence type="ECO:0000256" key="3">
    <source>
        <dbReference type="ARBA" id="ARBA00008919"/>
    </source>
</evidence>
<comment type="subcellular location">
    <subcellularLocation>
        <location evidence="11">Golgi apparatus</location>
        <location evidence="11">Golgi stack membrane</location>
        <topology evidence="11">Single-pass type II membrane protein</topology>
    </subcellularLocation>
    <subcellularLocation>
        <location evidence="1">Membrane</location>
        <topology evidence="1">Single-pass membrane protein</topology>
    </subcellularLocation>
</comment>
<organism evidence="14 15">
    <name type="scientific">Clavelina lepadiformis</name>
    <name type="common">Light-bulb sea squirt</name>
    <name type="synonym">Ascidia lepadiformis</name>
    <dbReference type="NCBI Taxonomy" id="159417"/>
    <lineage>
        <taxon>Eukaryota</taxon>
        <taxon>Metazoa</taxon>
        <taxon>Chordata</taxon>
        <taxon>Tunicata</taxon>
        <taxon>Ascidiacea</taxon>
        <taxon>Aplousobranchia</taxon>
        <taxon>Clavelinidae</taxon>
        <taxon>Clavelina</taxon>
    </lineage>
</organism>
<dbReference type="SUPFAM" id="SSF53756">
    <property type="entry name" value="UDP-Glycosyltransferase/glycogen phosphorylase"/>
    <property type="match status" value="1"/>
</dbReference>
<keyword evidence="5 11" id="KW-0808">Transferase</keyword>
<dbReference type="Gene3D" id="3.40.50.11660">
    <property type="entry name" value="Glycosyl transferase family 10, C-terminal domain"/>
    <property type="match status" value="1"/>
</dbReference>
<dbReference type="Pfam" id="PF17039">
    <property type="entry name" value="Glyco_tran_10_N"/>
    <property type="match status" value="1"/>
</dbReference>